<proteinExistence type="predicted"/>
<evidence type="ECO:0000256" key="7">
    <source>
        <dbReference type="ARBA" id="ARBA00022989"/>
    </source>
</evidence>
<evidence type="ECO:0000313" key="13">
    <source>
        <dbReference type="EMBL" id="RKS75536.1"/>
    </source>
</evidence>
<dbReference type="Proteomes" id="UP000281955">
    <property type="component" value="Unassembled WGS sequence"/>
</dbReference>
<organism evidence="13 14">
    <name type="scientific">Motilibacter peucedani</name>
    <dbReference type="NCBI Taxonomy" id="598650"/>
    <lineage>
        <taxon>Bacteria</taxon>
        <taxon>Bacillati</taxon>
        <taxon>Actinomycetota</taxon>
        <taxon>Actinomycetes</taxon>
        <taxon>Motilibacterales</taxon>
        <taxon>Motilibacteraceae</taxon>
        <taxon>Motilibacter</taxon>
    </lineage>
</organism>
<feature type="compositionally biased region" description="Low complexity" evidence="11">
    <location>
        <begin position="1"/>
        <end position="16"/>
    </location>
</feature>
<feature type="transmembrane region" description="Helical" evidence="12">
    <location>
        <begin position="334"/>
        <end position="351"/>
    </location>
</feature>
<evidence type="ECO:0000256" key="6">
    <source>
        <dbReference type="ARBA" id="ARBA00022692"/>
    </source>
</evidence>
<evidence type="ECO:0000256" key="3">
    <source>
        <dbReference type="ARBA" id="ARBA00022475"/>
    </source>
</evidence>
<evidence type="ECO:0000256" key="10">
    <source>
        <dbReference type="ARBA" id="ARBA00035686"/>
    </source>
</evidence>
<evidence type="ECO:0000313" key="14">
    <source>
        <dbReference type="Proteomes" id="UP000281955"/>
    </source>
</evidence>
<evidence type="ECO:0000256" key="5">
    <source>
        <dbReference type="ARBA" id="ARBA00022597"/>
    </source>
</evidence>
<dbReference type="PANTHER" id="PTHR32196">
    <property type="entry name" value="ABC TRANSPORTER PERMEASE PROTEIN YPHD-RELATED-RELATED"/>
    <property type="match status" value="1"/>
</dbReference>
<feature type="transmembrane region" description="Helical" evidence="12">
    <location>
        <begin position="203"/>
        <end position="221"/>
    </location>
</feature>
<keyword evidence="4" id="KW-0997">Cell inner membrane</keyword>
<dbReference type="InParanoid" id="A0A420XQP6"/>
<keyword evidence="3" id="KW-1003">Cell membrane</keyword>
<dbReference type="EMBL" id="RBWV01000011">
    <property type="protein sequence ID" value="RKS75536.1"/>
    <property type="molecule type" value="Genomic_DNA"/>
</dbReference>
<dbReference type="PANTHER" id="PTHR32196:SF32">
    <property type="entry name" value="XYLOSE TRANSPORT SYSTEM PERMEASE PROTEIN XYLH"/>
    <property type="match status" value="1"/>
</dbReference>
<dbReference type="OrthoDB" id="6844941at2"/>
<keyword evidence="8 12" id="KW-0472">Membrane</keyword>
<feature type="region of interest" description="Disordered" evidence="11">
    <location>
        <begin position="1"/>
        <end position="34"/>
    </location>
</feature>
<evidence type="ECO:0000256" key="12">
    <source>
        <dbReference type="SAM" id="Phobius"/>
    </source>
</evidence>
<evidence type="ECO:0000256" key="2">
    <source>
        <dbReference type="ARBA" id="ARBA00022448"/>
    </source>
</evidence>
<feature type="transmembrane region" description="Helical" evidence="12">
    <location>
        <begin position="45"/>
        <end position="63"/>
    </location>
</feature>
<protein>
    <recommendedName>
        <fullName evidence="10">Xylose transport system permease protein XylH</fullName>
    </recommendedName>
</protein>
<name>A0A420XQP6_9ACTN</name>
<dbReference type="GO" id="GO:0005886">
    <property type="term" value="C:plasma membrane"/>
    <property type="evidence" value="ECO:0007669"/>
    <property type="project" value="UniProtKB-SubCell"/>
</dbReference>
<comment type="function">
    <text evidence="9">Part of the binding-protein-dependent transport system for D-xylose. Probably responsible for the translocation of the substrate across the membrane.</text>
</comment>
<reference evidence="13 14" key="1">
    <citation type="submission" date="2018-10" db="EMBL/GenBank/DDBJ databases">
        <title>Genomic Encyclopedia of Archaeal and Bacterial Type Strains, Phase II (KMG-II): from individual species to whole genera.</title>
        <authorList>
            <person name="Goeker M."/>
        </authorList>
    </citation>
    <scope>NUCLEOTIDE SEQUENCE [LARGE SCALE GENOMIC DNA]</scope>
    <source>
        <strain evidence="13 14">RP-AC37</strain>
    </source>
</reference>
<evidence type="ECO:0000256" key="4">
    <source>
        <dbReference type="ARBA" id="ARBA00022519"/>
    </source>
</evidence>
<comment type="caution">
    <text evidence="13">The sequence shown here is derived from an EMBL/GenBank/DDBJ whole genome shotgun (WGS) entry which is preliminary data.</text>
</comment>
<feature type="transmembrane region" description="Helical" evidence="12">
    <location>
        <begin position="155"/>
        <end position="176"/>
    </location>
</feature>
<keyword evidence="2" id="KW-0813">Transport</keyword>
<keyword evidence="6 12" id="KW-0812">Transmembrane</keyword>
<keyword evidence="14" id="KW-1185">Reference proteome</keyword>
<evidence type="ECO:0000256" key="11">
    <source>
        <dbReference type="SAM" id="MobiDB-lite"/>
    </source>
</evidence>
<gene>
    <name evidence="13" type="ORF">CLV35_2006</name>
</gene>
<accession>A0A420XQP6</accession>
<feature type="transmembrane region" description="Helical" evidence="12">
    <location>
        <begin position="75"/>
        <end position="96"/>
    </location>
</feature>
<keyword evidence="7 12" id="KW-1133">Transmembrane helix</keyword>
<evidence type="ECO:0000256" key="1">
    <source>
        <dbReference type="ARBA" id="ARBA00004651"/>
    </source>
</evidence>
<dbReference type="GO" id="GO:0022857">
    <property type="term" value="F:transmembrane transporter activity"/>
    <property type="evidence" value="ECO:0007669"/>
    <property type="project" value="InterPro"/>
</dbReference>
<evidence type="ECO:0000256" key="8">
    <source>
        <dbReference type="ARBA" id="ARBA00023136"/>
    </source>
</evidence>
<sequence>MDLPTATGPGTATAAPALPPVADPAGPAQTSGRSTVRRLLTRPEIGGAVSALALFVFFSIFAGDNGFLTQGGTANWVNAAAELGIVAVPIGLLMIAGEFDLSVGAMVGVGSMSVGITTGGYGEPAWLGVIVGFAIAVAVGVANGFMVVRTGLPSFIVTLATMMMLLGGALAVSIWATGSSNVSASSSGLTHALFASKWMNDQLGVALVWWVLLLVVSAWMMSRTRFGNWTYATGGNVVAARLVGVPTDRVKISLFVATSVCAVLTGTVQTLTLGNGNVTLGSAFIFQAVAAAVIGGVLLTGGYGSPMGTACGAATYGIISTGVLLLGWNADLTQLFIGALLLVAVLANHRLRALALSGS</sequence>
<keyword evidence="5 13" id="KW-0762">Sugar transport</keyword>
<dbReference type="Pfam" id="PF02653">
    <property type="entry name" value="BPD_transp_2"/>
    <property type="match status" value="1"/>
</dbReference>
<feature type="transmembrane region" description="Helical" evidence="12">
    <location>
        <begin position="127"/>
        <end position="148"/>
    </location>
</feature>
<dbReference type="InterPro" id="IPR001851">
    <property type="entry name" value="ABC_transp_permease"/>
</dbReference>
<comment type="subcellular location">
    <subcellularLocation>
        <location evidence="1">Cell membrane</location>
        <topology evidence="1">Multi-pass membrane protein</topology>
    </subcellularLocation>
</comment>
<evidence type="ECO:0000256" key="9">
    <source>
        <dbReference type="ARBA" id="ARBA00035611"/>
    </source>
</evidence>
<dbReference type="RefSeq" id="WP_121193298.1">
    <property type="nucleotide sequence ID" value="NZ_RBWV01000011.1"/>
</dbReference>
<feature type="transmembrane region" description="Helical" evidence="12">
    <location>
        <begin position="252"/>
        <end position="272"/>
    </location>
</feature>
<dbReference type="AlphaFoldDB" id="A0A420XQP6"/>
<dbReference type="CDD" id="cd06579">
    <property type="entry name" value="TM_PBP1_transp_AraH_like"/>
    <property type="match status" value="1"/>
</dbReference>
<feature type="transmembrane region" description="Helical" evidence="12">
    <location>
        <begin position="284"/>
        <end position="303"/>
    </location>
</feature>